<sequence length="113" mass="12969">MSIEEIIMSYWKSWQSHSDWDVTRRYMKDYFKLDAGIFKTESADQLIEMMKKGNPWKEINLLDFVVTNNKGALVYEGIDSVTNVKTRISKIITVVDNKVASCITTIAPLSGKE</sequence>
<dbReference type="EMBL" id="JAYKLX010000006">
    <property type="protein sequence ID" value="MEB3346695.1"/>
    <property type="molecule type" value="Genomic_DNA"/>
</dbReference>
<evidence type="ECO:0000313" key="1">
    <source>
        <dbReference type="EMBL" id="MEB3346695.1"/>
    </source>
</evidence>
<dbReference type="Gene3D" id="3.10.450.50">
    <property type="match status" value="1"/>
</dbReference>
<accession>A0ABU5ZY00</accession>
<proteinExistence type="predicted"/>
<dbReference type="RefSeq" id="WP_324180721.1">
    <property type="nucleotide sequence ID" value="NZ_BAABAW010000006.1"/>
</dbReference>
<evidence type="ECO:0008006" key="3">
    <source>
        <dbReference type="Google" id="ProtNLM"/>
    </source>
</evidence>
<protein>
    <recommendedName>
        <fullName evidence="3">SnoaL-like protein</fullName>
    </recommendedName>
</protein>
<name>A0ABU5ZY00_9FLAO</name>
<organism evidence="1 2">
    <name type="scientific">Aquimarina gracilis</name>
    <dbReference type="NCBI Taxonomy" id="874422"/>
    <lineage>
        <taxon>Bacteria</taxon>
        <taxon>Pseudomonadati</taxon>
        <taxon>Bacteroidota</taxon>
        <taxon>Flavobacteriia</taxon>
        <taxon>Flavobacteriales</taxon>
        <taxon>Flavobacteriaceae</taxon>
        <taxon>Aquimarina</taxon>
    </lineage>
</organism>
<gene>
    <name evidence="1" type="ORF">U6A24_14550</name>
</gene>
<reference evidence="1 2" key="1">
    <citation type="journal article" date="2013" name="Int. J. Syst. Evol. Microbiol.">
        <title>Aquimarina gracilis sp. nov., isolated from the gut microflora of a mussel, Mytilus coruscus, and emended description of Aquimarina spongiae.</title>
        <authorList>
            <person name="Park S.C."/>
            <person name="Choe H.N."/>
            <person name="Baik K.S."/>
            <person name="Seong C.N."/>
        </authorList>
    </citation>
    <scope>NUCLEOTIDE SEQUENCE [LARGE SCALE GENOMIC DNA]</scope>
    <source>
        <strain evidence="1 2">PSC32</strain>
    </source>
</reference>
<comment type="caution">
    <text evidence="1">The sequence shown here is derived from an EMBL/GenBank/DDBJ whole genome shotgun (WGS) entry which is preliminary data.</text>
</comment>
<dbReference type="Proteomes" id="UP001327027">
    <property type="component" value="Unassembled WGS sequence"/>
</dbReference>
<keyword evidence="2" id="KW-1185">Reference proteome</keyword>
<evidence type="ECO:0000313" key="2">
    <source>
        <dbReference type="Proteomes" id="UP001327027"/>
    </source>
</evidence>